<evidence type="ECO:0000256" key="2">
    <source>
        <dbReference type="ARBA" id="ARBA00022475"/>
    </source>
</evidence>
<evidence type="ECO:0000313" key="8">
    <source>
        <dbReference type="Proteomes" id="UP000280792"/>
    </source>
</evidence>
<evidence type="ECO:0000256" key="5">
    <source>
        <dbReference type="ARBA" id="ARBA00023136"/>
    </source>
</evidence>
<organism evidence="7 8">
    <name type="scientific">Aestuariirhabdus litorea</name>
    <dbReference type="NCBI Taxonomy" id="2528527"/>
    <lineage>
        <taxon>Bacteria</taxon>
        <taxon>Pseudomonadati</taxon>
        <taxon>Pseudomonadota</taxon>
        <taxon>Gammaproteobacteria</taxon>
        <taxon>Oceanospirillales</taxon>
        <taxon>Aestuariirhabdaceae</taxon>
        <taxon>Aestuariirhabdus</taxon>
    </lineage>
</organism>
<dbReference type="PANTHER" id="PTHR30606:SF9">
    <property type="entry name" value="LIPID A BIOSYNTHESIS LAUROYLTRANSFERASE"/>
    <property type="match status" value="1"/>
</dbReference>
<evidence type="ECO:0000256" key="1">
    <source>
        <dbReference type="ARBA" id="ARBA00004533"/>
    </source>
</evidence>
<reference evidence="7 8" key="2">
    <citation type="submission" date="2018-12" db="EMBL/GenBank/DDBJ databases">
        <title>Simiduia agarivorans gen. nov., sp. nov., a marine, agarolytic bacterium isolated from shallow coastal water from Keelung, Taiwan.</title>
        <authorList>
            <person name="Shieh W.Y."/>
        </authorList>
    </citation>
    <scope>NUCLEOTIDE SEQUENCE [LARGE SCALE GENOMIC DNA]</scope>
    <source>
        <strain evidence="7 8">GTF-13</strain>
    </source>
</reference>
<evidence type="ECO:0000313" key="7">
    <source>
        <dbReference type="EMBL" id="RRJ85235.1"/>
    </source>
</evidence>
<comment type="caution">
    <text evidence="7">The sequence shown here is derived from an EMBL/GenBank/DDBJ whole genome shotgun (WGS) entry which is preliminary data.</text>
</comment>
<evidence type="ECO:0000256" key="3">
    <source>
        <dbReference type="ARBA" id="ARBA00022519"/>
    </source>
</evidence>
<dbReference type="CDD" id="cd07984">
    <property type="entry name" value="LPLAT_LABLAT-like"/>
    <property type="match status" value="1"/>
</dbReference>
<dbReference type="Pfam" id="PF03279">
    <property type="entry name" value="Lip_A_acyltrans"/>
    <property type="match status" value="1"/>
</dbReference>
<dbReference type="PIRSF" id="PIRSF028561">
    <property type="entry name" value="Ac_Trasf"/>
    <property type="match status" value="1"/>
</dbReference>
<comment type="subcellular location">
    <subcellularLocation>
        <location evidence="1">Cell inner membrane</location>
    </subcellularLocation>
</comment>
<keyword evidence="2" id="KW-1003">Cell membrane</keyword>
<name>A0A3P3VR81_9GAMM</name>
<evidence type="ECO:0000256" key="6">
    <source>
        <dbReference type="ARBA" id="ARBA00023315"/>
    </source>
</evidence>
<keyword evidence="6 7" id="KW-0012">Acyltransferase</keyword>
<dbReference type="InterPro" id="IPR004960">
    <property type="entry name" value="LipA_acyltrans"/>
</dbReference>
<dbReference type="GO" id="GO:0005886">
    <property type="term" value="C:plasma membrane"/>
    <property type="evidence" value="ECO:0007669"/>
    <property type="project" value="UniProtKB-SubCell"/>
</dbReference>
<dbReference type="AlphaFoldDB" id="A0A3P3VR81"/>
<dbReference type="EMBL" id="QWEZ01000001">
    <property type="protein sequence ID" value="RRJ85235.1"/>
    <property type="molecule type" value="Genomic_DNA"/>
</dbReference>
<keyword evidence="5" id="KW-0472">Membrane</keyword>
<gene>
    <name evidence="7" type="ORF">D0544_09260</name>
</gene>
<dbReference type="GO" id="GO:0009247">
    <property type="term" value="P:glycolipid biosynthetic process"/>
    <property type="evidence" value="ECO:0007669"/>
    <property type="project" value="UniProtKB-ARBA"/>
</dbReference>
<keyword evidence="4 7" id="KW-0808">Transferase</keyword>
<dbReference type="PANTHER" id="PTHR30606">
    <property type="entry name" value="LIPID A BIOSYNTHESIS LAUROYL ACYLTRANSFERASE"/>
    <property type="match status" value="1"/>
</dbReference>
<dbReference type="Proteomes" id="UP000280792">
    <property type="component" value="Unassembled WGS sequence"/>
</dbReference>
<proteinExistence type="predicted"/>
<keyword evidence="8" id="KW-1185">Reference proteome</keyword>
<dbReference type="GO" id="GO:0016746">
    <property type="term" value="F:acyltransferase activity"/>
    <property type="evidence" value="ECO:0007669"/>
    <property type="project" value="UniProtKB-KW"/>
</dbReference>
<accession>A0A3P3VR81</accession>
<reference evidence="7 8" key="1">
    <citation type="submission" date="2018-08" db="EMBL/GenBank/DDBJ databases">
        <authorList>
            <person name="Khan S.A."/>
        </authorList>
    </citation>
    <scope>NUCLEOTIDE SEQUENCE [LARGE SCALE GENOMIC DNA]</scope>
    <source>
        <strain evidence="7 8">GTF-13</strain>
    </source>
</reference>
<dbReference type="InterPro" id="IPR014548">
    <property type="entry name" value="Ac_Trasf"/>
</dbReference>
<evidence type="ECO:0000256" key="4">
    <source>
        <dbReference type="ARBA" id="ARBA00022679"/>
    </source>
</evidence>
<protein>
    <submittedName>
        <fullName evidence="7">Lipid A biosynthesis acyltransferase</fullName>
    </submittedName>
</protein>
<sequence length="293" mass="33377">MAEWLRQRERSNPWALRTIAGICRRWGRRPPALLLHPISFYFCLFAPRANAAVSDYLLRVLGRPARLADRFRLFHRFAETLLDRVLMVNDRRQQLSWSLEGEEHLRQVLAEGRGCLLLGAHFGSFDLLRAVGKAKGSDFRMLMYPHNARMVQQLMETLDPTLTGQVIELGPPHSLLAVKEALEQGLSVGVLADRAPADQRTLICEFLGAPARFPRGPLTLALALRAPVVLFFGINLGGGRYRLCFEPFEVPSALPRCEREAWLQGAVQDYANRLARRVREAPDNWFNFYPFWG</sequence>
<keyword evidence="3" id="KW-0997">Cell inner membrane</keyword>
<dbReference type="RefSeq" id="WP_125015660.1">
    <property type="nucleotide sequence ID" value="NZ_QWEZ01000001.1"/>
</dbReference>